<keyword evidence="2" id="KW-1185">Reference proteome</keyword>
<dbReference type="RefSeq" id="WP_097643602.1">
    <property type="nucleotide sequence ID" value="NZ_NQWI01000027.1"/>
</dbReference>
<gene>
    <name evidence="1" type="ORF">CJ255_08225</name>
</gene>
<protein>
    <submittedName>
        <fullName evidence="1">Uncharacterized protein</fullName>
    </submittedName>
</protein>
<dbReference type="Proteomes" id="UP000220527">
    <property type="component" value="Unassembled WGS sequence"/>
</dbReference>
<reference evidence="2" key="1">
    <citation type="submission" date="2017-08" db="EMBL/GenBank/DDBJ databases">
        <authorList>
            <person name="Grouzdev D.S."/>
            <person name="Gaisin V.A."/>
            <person name="Rysina M.S."/>
            <person name="Gorlenko V.M."/>
        </authorList>
    </citation>
    <scope>NUCLEOTIDE SEQUENCE [LARGE SCALE GENOMIC DNA]</scope>
    <source>
        <strain evidence="2">Kir15-3F</strain>
    </source>
</reference>
<dbReference type="AlphaFoldDB" id="A0A2A6RKI9"/>
<proteinExistence type="predicted"/>
<accession>A0A2A6RKI9</accession>
<name>A0A2A6RKI9_9CHLR</name>
<organism evidence="1 2">
    <name type="scientific">Candidatus Viridilinea mediisalina</name>
    <dbReference type="NCBI Taxonomy" id="2024553"/>
    <lineage>
        <taxon>Bacteria</taxon>
        <taxon>Bacillati</taxon>
        <taxon>Chloroflexota</taxon>
        <taxon>Chloroflexia</taxon>
        <taxon>Chloroflexales</taxon>
        <taxon>Chloroflexineae</taxon>
        <taxon>Oscillochloridaceae</taxon>
        <taxon>Candidatus Viridilinea</taxon>
    </lineage>
</organism>
<sequence>MKHLPIRRIAFTTPQAVRATLADEARAYYAAERHAELLAFVAARLEAIPEESDVVHDLLAHLAEQMIALHQGRQAALEAFLLDLEGVLPAGQLAQLGRLYTPPRPPAQTADATKQAAYHAALTDAQAVLGAMATQRIELRAAVGLLNEAQWKWLLKARLKQKVGSMAELVHVFRTRQPAIAKLDARITTTDHLIDQVVYQLYGLTPEEVALMLCEDTATSK</sequence>
<evidence type="ECO:0000313" key="1">
    <source>
        <dbReference type="EMBL" id="PDW03542.1"/>
    </source>
</evidence>
<dbReference type="EMBL" id="NQWI01000027">
    <property type="protein sequence ID" value="PDW03542.1"/>
    <property type="molecule type" value="Genomic_DNA"/>
</dbReference>
<dbReference type="OrthoDB" id="38330at200795"/>
<evidence type="ECO:0000313" key="2">
    <source>
        <dbReference type="Proteomes" id="UP000220527"/>
    </source>
</evidence>
<comment type="caution">
    <text evidence="1">The sequence shown here is derived from an EMBL/GenBank/DDBJ whole genome shotgun (WGS) entry which is preliminary data.</text>
</comment>